<dbReference type="Proteomes" id="UP001221413">
    <property type="component" value="Unassembled WGS sequence"/>
</dbReference>
<feature type="region of interest" description="Disordered" evidence="1">
    <location>
        <begin position="1"/>
        <end position="75"/>
    </location>
</feature>
<organism evidence="2 3">
    <name type="scientific">Drechslerella dactyloides</name>
    <name type="common">Nematode-trapping fungus</name>
    <name type="synonym">Arthrobotrys dactyloides</name>
    <dbReference type="NCBI Taxonomy" id="74499"/>
    <lineage>
        <taxon>Eukaryota</taxon>
        <taxon>Fungi</taxon>
        <taxon>Dikarya</taxon>
        <taxon>Ascomycota</taxon>
        <taxon>Pezizomycotina</taxon>
        <taxon>Orbiliomycetes</taxon>
        <taxon>Orbiliales</taxon>
        <taxon>Orbiliaceae</taxon>
        <taxon>Drechslerella</taxon>
    </lineage>
</organism>
<sequence length="75" mass="8203">MSMISNKTGTHAEEHWDSDPAAEMEGDEHDDRAGSKMIPMSRRIMTPQTPTREESDGNGSNGAAVGSTSYRQYSL</sequence>
<dbReference type="AlphaFoldDB" id="A0AAD6IQJ9"/>
<evidence type="ECO:0000313" key="3">
    <source>
        <dbReference type="Proteomes" id="UP001221413"/>
    </source>
</evidence>
<reference evidence="2" key="1">
    <citation type="submission" date="2023-01" db="EMBL/GenBank/DDBJ databases">
        <title>The chitinases involved in constricting ring structure development in the nematode-trapping fungus Drechslerella dactyloides.</title>
        <authorList>
            <person name="Wang R."/>
            <person name="Zhang L."/>
            <person name="Tang P."/>
            <person name="Li S."/>
            <person name="Liang L."/>
        </authorList>
    </citation>
    <scope>NUCLEOTIDE SEQUENCE</scope>
    <source>
        <strain evidence="2">YMF1.00031</strain>
    </source>
</reference>
<feature type="compositionally biased region" description="Polar residues" evidence="1">
    <location>
        <begin position="66"/>
        <end position="75"/>
    </location>
</feature>
<protein>
    <submittedName>
        <fullName evidence="2">Uncharacterized protein</fullName>
    </submittedName>
</protein>
<name>A0AAD6IQJ9_DREDA</name>
<keyword evidence="3" id="KW-1185">Reference proteome</keyword>
<proteinExistence type="predicted"/>
<comment type="caution">
    <text evidence="2">The sequence shown here is derived from an EMBL/GenBank/DDBJ whole genome shotgun (WGS) entry which is preliminary data.</text>
</comment>
<gene>
    <name evidence="2" type="ORF">Dda_9288</name>
</gene>
<accession>A0AAD6IQJ9</accession>
<dbReference type="EMBL" id="JAQGDS010000016">
    <property type="protein sequence ID" value="KAJ6255994.1"/>
    <property type="molecule type" value="Genomic_DNA"/>
</dbReference>
<evidence type="ECO:0000256" key="1">
    <source>
        <dbReference type="SAM" id="MobiDB-lite"/>
    </source>
</evidence>
<evidence type="ECO:0000313" key="2">
    <source>
        <dbReference type="EMBL" id="KAJ6255994.1"/>
    </source>
</evidence>